<evidence type="ECO:0000256" key="1">
    <source>
        <dbReference type="ARBA" id="ARBA00023125"/>
    </source>
</evidence>
<keyword evidence="1 3" id="KW-0238">DNA-binding</keyword>
<dbReference type="InterPro" id="IPR000551">
    <property type="entry name" value="MerR-type_HTH_dom"/>
</dbReference>
<name>A0A1M5ACE3_9BACL</name>
<organism evidence="3 4">
    <name type="scientific">Seinonella peptonophila</name>
    <dbReference type="NCBI Taxonomy" id="112248"/>
    <lineage>
        <taxon>Bacteria</taxon>
        <taxon>Bacillati</taxon>
        <taxon>Bacillota</taxon>
        <taxon>Bacilli</taxon>
        <taxon>Bacillales</taxon>
        <taxon>Thermoactinomycetaceae</taxon>
        <taxon>Seinonella</taxon>
    </lineage>
</organism>
<protein>
    <submittedName>
        <fullName evidence="3">DNA-binding transcriptional regulator, MerR family</fullName>
    </submittedName>
</protein>
<reference evidence="3 4" key="1">
    <citation type="submission" date="2016-11" db="EMBL/GenBank/DDBJ databases">
        <authorList>
            <person name="Jaros S."/>
            <person name="Januszkiewicz K."/>
            <person name="Wedrychowicz H."/>
        </authorList>
    </citation>
    <scope>NUCLEOTIDE SEQUENCE [LARGE SCALE GENOMIC DNA]</scope>
    <source>
        <strain evidence="3 4">DSM 44666</strain>
    </source>
</reference>
<evidence type="ECO:0000259" key="2">
    <source>
        <dbReference type="PROSITE" id="PS50937"/>
    </source>
</evidence>
<dbReference type="EMBL" id="FQVL01000013">
    <property type="protein sequence ID" value="SHF27970.1"/>
    <property type="molecule type" value="Genomic_DNA"/>
</dbReference>
<feature type="domain" description="HTH merR-type" evidence="2">
    <location>
        <begin position="4"/>
        <end position="73"/>
    </location>
</feature>
<dbReference type="SMART" id="SM00422">
    <property type="entry name" value="HTH_MERR"/>
    <property type="match status" value="1"/>
</dbReference>
<dbReference type="InterPro" id="IPR009061">
    <property type="entry name" value="DNA-bd_dom_put_sf"/>
</dbReference>
<dbReference type="PANTHER" id="PTHR30204">
    <property type="entry name" value="REDOX-CYCLING DRUG-SENSING TRANSCRIPTIONAL ACTIVATOR SOXR"/>
    <property type="match status" value="1"/>
</dbReference>
<dbReference type="PANTHER" id="PTHR30204:SF90">
    <property type="entry name" value="HTH-TYPE TRANSCRIPTIONAL ACTIVATOR MTA"/>
    <property type="match status" value="1"/>
</dbReference>
<gene>
    <name evidence="3" type="ORF">SAMN05444392_11330</name>
</gene>
<dbReference type="OrthoDB" id="1894615at2"/>
<dbReference type="InterPro" id="IPR047057">
    <property type="entry name" value="MerR_fam"/>
</dbReference>
<dbReference type="CDD" id="cd01106">
    <property type="entry name" value="HTH_TipAL-Mta"/>
    <property type="match status" value="1"/>
</dbReference>
<dbReference type="PRINTS" id="PR00040">
    <property type="entry name" value="HTHMERR"/>
</dbReference>
<dbReference type="RefSeq" id="WP_073156912.1">
    <property type="nucleotide sequence ID" value="NZ_FQVL01000013.1"/>
</dbReference>
<dbReference type="GO" id="GO:0003677">
    <property type="term" value="F:DNA binding"/>
    <property type="evidence" value="ECO:0007669"/>
    <property type="project" value="UniProtKB-KW"/>
</dbReference>
<dbReference type="Proteomes" id="UP000184476">
    <property type="component" value="Unassembled WGS sequence"/>
</dbReference>
<dbReference type="PROSITE" id="PS50937">
    <property type="entry name" value="HTH_MERR_2"/>
    <property type="match status" value="1"/>
</dbReference>
<accession>A0A1M5ACE3</accession>
<evidence type="ECO:0000313" key="3">
    <source>
        <dbReference type="EMBL" id="SHF27970.1"/>
    </source>
</evidence>
<keyword evidence="4" id="KW-1185">Reference proteome</keyword>
<evidence type="ECO:0000313" key="4">
    <source>
        <dbReference type="Proteomes" id="UP000184476"/>
    </source>
</evidence>
<dbReference type="SUPFAM" id="SSF46955">
    <property type="entry name" value="Putative DNA-binding domain"/>
    <property type="match status" value="1"/>
</dbReference>
<dbReference type="Pfam" id="PF13411">
    <property type="entry name" value="MerR_1"/>
    <property type="match status" value="1"/>
</dbReference>
<dbReference type="Gene3D" id="1.10.1660.10">
    <property type="match status" value="1"/>
</dbReference>
<sequence length="160" mass="18858">MKQNWKIGELARLAGLTVRTLQYYDQIDLFSPSGHSDSGRRIYTESDLIRLQQILSLKELGLSLEEIQTALKGDQISLSDLISLQMNRVKKIVEVNQKLLRELEYIADLMQKKEPLTIENFTKLWSTMRISHEEYMNKRREDLNLYFNRLSDLLEKHTDL</sequence>
<dbReference type="STRING" id="112248.SAMN05444392_11330"/>
<dbReference type="AlphaFoldDB" id="A0A1M5ACE3"/>
<dbReference type="GO" id="GO:0003700">
    <property type="term" value="F:DNA-binding transcription factor activity"/>
    <property type="evidence" value="ECO:0007669"/>
    <property type="project" value="InterPro"/>
</dbReference>
<proteinExistence type="predicted"/>